<sequence>MESDHEAAIQAKKNAEKRFVTKDFVGAKNYALKAQLLFPELDGISQMVATFNVYVASEAKINGEIDFYSVIGLKPSADRSVVKKQYKKLAALLHPDKNKTIGADGAFKLVSEAWTLLSDSVKRASYDLKRNSRLSSAAVIGPTFSNNCRESSMPPTFWTVCTSCQVQYEYLRKYVNKRLSCKNCHATFMAVELETAPLNGSYPVGPWSYMPDNGYGGHGLNGFSVFPTNSIFVPGNGVPGYHSSHGSEYTTNLLLKWNTYPGTSAGYMDPNGLMAASADTVYHDNGCLCKPGKKIKKFKTVVDNVKDNGSAGYAEPSGTKATRPYKRRKVEFAAVSVRDNEAVSNAVLEAPISNGHGSNGTSPGFYSPIAPAFDARSLLIEKARAEIRKKLEEMKLASVAGDKTGGGRRGNPGTSHSQPARSRPVMLTVPDSDFHDFDNDRSEECFKPKQIWALYDEEDGMPRLYCLIHEVISVKPFKVHISYLSSKIDAEFQSVSHNESWFTKSCGSFTACNSEIVEQVNMFSHLLSREKAGKGGCVRIYPKSGDVWAVYRNCSHDRTRSTADKARNRYKIVEVLDDYSEELGVCLIPLTKVEGFKTVYRRNTNNVTMRWVPKREMARFSHRVPSWPLKGVGSLPEGCWDLDPAAIPAELLQATNAEKVEDNKHHKKDTREVV</sequence>
<dbReference type="Pfam" id="PF00226">
    <property type="entry name" value="DnaJ"/>
    <property type="match status" value="1"/>
</dbReference>
<dbReference type="InterPro" id="IPR024593">
    <property type="entry name" value="DUF3444"/>
</dbReference>
<organism evidence="3 4">
    <name type="scientific">Nepenthes gracilis</name>
    <name type="common">Slender pitcher plant</name>
    <dbReference type="NCBI Taxonomy" id="150966"/>
    <lineage>
        <taxon>Eukaryota</taxon>
        <taxon>Viridiplantae</taxon>
        <taxon>Streptophyta</taxon>
        <taxon>Embryophyta</taxon>
        <taxon>Tracheophyta</taxon>
        <taxon>Spermatophyta</taxon>
        <taxon>Magnoliopsida</taxon>
        <taxon>eudicotyledons</taxon>
        <taxon>Gunneridae</taxon>
        <taxon>Pentapetalae</taxon>
        <taxon>Caryophyllales</taxon>
        <taxon>Nepenthaceae</taxon>
        <taxon>Nepenthes</taxon>
    </lineage>
</organism>
<dbReference type="Pfam" id="PF11926">
    <property type="entry name" value="DUF3444"/>
    <property type="match status" value="1"/>
</dbReference>
<dbReference type="Proteomes" id="UP001279734">
    <property type="component" value="Unassembled WGS sequence"/>
</dbReference>
<dbReference type="InterPro" id="IPR056988">
    <property type="entry name" value="Zn_ribbon_pln"/>
</dbReference>
<dbReference type="SUPFAM" id="SSF46565">
    <property type="entry name" value="Chaperone J-domain"/>
    <property type="match status" value="1"/>
</dbReference>
<dbReference type="Pfam" id="PF23551">
    <property type="entry name" value="Zn_ribbon_20"/>
    <property type="match status" value="1"/>
</dbReference>
<dbReference type="AlphaFoldDB" id="A0AAD3XK03"/>
<feature type="domain" description="J" evidence="2">
    <location>
        <begin position="66"/>
        <end position="130"/>
    </location>
</feature>
<dbReference type="PROSITE" id="PS50076">
    <property type="entry name" value="DNAJ_2"/>
    <property type="match status" value="1"/>
</dbReference>
<gene>
    <name evidence="3" type="ORF">Nepgr_008981</name>
</gene>
<accession>A0AAD3XK03</accession>
<dbReference type="InterPro" id="IPR036869">
    <property type="entry name" value="J_dom_sf"/>
</dbReference>
<name>A0AAD3XK03_NEPGR</name>
<dbReference type="PANTHER" id="PTHR44137">
    <property type="entry name" value="BNAC03G44070D PROTEIN"/>
    <property type="match status" value="1"/>
</dbReference>
<evidence type="ECO:0000313" key="4">
    <source>
        <dbReference type="Proteomes" id="UP001279734"/>
    </source>
</evidence>
<reference evidence="3" key="1">
    <citation type="submission" date="2023-05" db="EMBL/GenBank/DDBJ databases">
        <title>Nepenthes gracilis genome sequencing.</title>
        <authorList>
            <person name="Fukushima K."/>
        </authorList>
    </citation>
    <scope>NUCLEOTIDE SEQUENCE</scope>
    <source>
        <strain evidence="3">SING2019-196</strain>
    </source>
</reference>
<dbReference type="EMBL" id="BSYO01000007">
    <property type="protein sequence ID" value="GMH07141.1"/>
    <property type="molecule type" value="Genomic_DNA"/>
</dbReference>
<dbReference type="InterPro" id="IPR001623">
    <property type="entry name" value="DnaJ_domain"/>
</dbReference>
<dbReference type="CDD" id="cd06257">
    <property type="entry name" value="DnaJ"/>
    <property type="match status" value="1"/>
</dbReference>
<dbReference type="Gene3D" id="1.10.287.110">
    <property type="entry name" value="DnaJ domain"/>
    <property type="match status" value="1"/>
</dbReference>
<evidence type="ECO:0000259" key="2">
    <source>
        <dbReference type="PROSITE" id="PS50076"/>
    </source>
</evidence>
<proteinExistence type="predicted"/>
<dbReference type="SMART" id="SM00271">
    <property type="entry name" value="DnaJ"/>
    <property type="match status" value="1"/>
</dbReference>
<evidence type="ECO:0000256" key="1">
    <source>
        <dbReference type="SAM" id="MobiDB-lite"/>
    </source>
</evidence>
<dbReference type="PANTHER" id="PTHR44137:SF7">
    <property type="entry name" value="J DOMAIN-CONTAINING PROTEIN"/>
    <property type="match status" value="1"/>
</dbReference>
<protein>
    <recommendedName>
        <fullName evidence="2">J domain-containing protein</fullName>
    </recommendedName>
</protein>
<dbReference type="PRINTS" id="PR00625">
    <property type="entry name" value="JDOMAIN"/>
</dbReference>
<keyword evidence="4" id="KW-1185">Reference proteome</keyword>
<comment type="caution">
    <text evidence="3">The sequence shown here is derived from an EMBL/GenBank/DDBJ whole genome shotgun (WGS) entry which is preliminary data.</text>
</comment>
<feature type="region of interest" description="Disordered" evidence="1">
    <location>
        <begin position="399"/>
        <end position="423"/>
    </location>
</feature>
<evidence type="ECO:0000313" key="3">
    <source>
        <dbReference type="EMBL" id="GMH07141.1"/>
    </source>
</evidence>